<evidence type="ECO:0000256" key="1">
    <source>
        <dbReference type="SAM" id="MobiDB-lite"/>
    </source>
</evidence>
<gene>
    <name evidence="2" type="ORF">B0H16DRAFT_1882922</name>
</gene>
<keyword evidence="3" id="KW-1185">Reference proteome</keyword>
<protein>
    <submittedName>
        <fullName evidence="2">Uncharacterized protein</fullName>
    </submittedName>
</protein>
<accession>A0AAD7NLK6</accession>
<evidence type="ECO:0000313" key="2">
    <source>
        <dbReference type="EMBL" id="KAJ7766068.1"/>
    </source>
</evidence>
<comment type="caution">
    <text evidence="2">The sequence shown here is derived from an EMBL/GenBank/DDBJ whole genome shotgun (WGS) entry which is preliminary data.</text>
</comment>
<proteinExistence type="predicted"/>
<sequence>MFSTLRTSAVRQIPALHASALALPRPSTLSVSLRANLSPRALAIGGSKRTFVNVCFNCTPPPRQLSREFILTLINPHFSLRPPRRAHTRRVHRPHHLRRLRRRGAPAEGLPESRSRAVRGAQDGADTVLPLRREGTLRLGVQAAGQVLHLWGDGSHPEELPPKPPEG</sequence>
<name>A0AAD7NLK6_9AGAR</name>
<dbReference type="Proteomes" id="UP001215598">
    <property type="component" value="Unassembled WGS sequence"/>
</dbReference>
<feature type="compositionally biased region" description="Basic residues" evidence="1">
    <location>
        <begin position="84"/>
        <end position="104"/>
    </location>
</feature>
<feature type="region of interest" description="Disordered" evidence="1">
    <location>
        <begin position="84"/>
        <end position="121"/>
    </location>
</feature>
<dbReference type="EMBL" id="JARKIB010000024">
    <property type="protein sequence ID" value="KAJ7766068.1"/>
    <property type="molecule type" value="Genomic_DNA"/>
</dbReference>
<evidence type="ECO:0000313" key="3">
    <source>
        <dbReference type="Proteomes" id="UP001215598"/>
    </source>
</evidence>
<reference evidence="2" key="1">
    <citation type="submission" date="2023-03" db="EMBL/GenBank/DDBJ databases">
        <title>Massive genome expansion in bonnet fungi (Mycena s.s.) driven by repeated elements and novel gene families across ecological guilds.</title>
        <authorList>
            <consortium name="Lawrence Berkeley National Laboratory"/>
            <person name="Harder C.B."/>
            <person name="Miyauchi S."/>
            <person name="Viragh M."/>
            <person name="Kuo A."/>
            <person name="Thoen E."/>
            <person name="Andreopoulos B."/>
            <person name="Lu D."/>
            <person name="Skrede I."/>
            <person name="Drula E."/>
            <person name="Henrissat B."/>
            <person name="Morin E."/>
            <person name="Kohler A."/>
            <person name="Barry K."/>
            <person name="LaButti K."/>
            <person name="Morin E."/>
            <person name="Salamov A."/>
            <person name="Lipzen A."/>
            <person name="Mereny Z."/>
            <person name="Hegedus B."/>
            <person name="Baldrian P."/>
            <person name="Stursova M."/>
            <person name="Weitz H."/>
            <person name="Taylor A."/>
            <person name="Grigoriev I.V."/>
            <person name="Nagy L.G."/>
            <person name="Martin F."/>
            <person name="Kauserud H."/>
        </authorList>
    </citation>
    <scope>NUCLEOTIDE SEQUENCE</scope>
    <source>
        <strain evidence="2">CBHHK182m</strain>
    </source>
</reference>
<organism evidence="2 3">
    <name type="scientific">Mycena metata</name>
    <dbReference type="NCBI Taxonomy" id="1033252"/>
    <lineage>
        <taxon>Eukaryota</taxon>
        <taxon>Fungi</taxon>
        <taxon>Dikarya</taxon>
        <taxon>Basidiomycota</taxon>
        <taxon>Agaricomycotina</taxon>
        <taxon>Agaricomycetes</taxon>
        <taxon>Agaricomycetidae</taxon>
        <taxon>Agaricales</taxon>
        <taxon>Marasmiineae</taxon>
        <taxon>Mycenaceae</taxon>
        <taxon>Mycena</taxon>
    </lineage>
</organism>
<dbReference type="AlphaFoldDB" id="A0AAD7NLK6"/>